<dbReference type="InterPro" id="IPR000073">
    <property type="entry name" value="AB_hydrolase_1"/>
</dbReference>
<comment type="caution">
    <text evidence="3">The sequence shown here is derived from an EMBL/GenBank/DDBJ whole genome shotgun (WGS) entry which is preliminary data.</text>
</comment>
<protein>
    <submittedName>
        <fullName evidence="3">Alpha/beta hydrolase</fullName>
    </submittedName>
</protein>
<sequence length="240" mass="26711">MKGVIVCLHGFGEDHRVWDDFIPPYTWPYPVLSPNYADWTDCSSMSDYANKIVSSLPQDQPWFLIGHSMGGYVALAFAKLYPQQVKAVVMLNSTAMADSDEKKLNRNKTIDFLNNWGTKAFIGPFVPQLFTKDFAANQASLIQNLIQRYQSIPAEGLMAASAAMRDRAAGFDLLASTQIPFLFIHGDQDSIVSLEDVKRACATSNLHRLVRIPNSGHQSAYEAPDEVHSTIVSFINTLHV</sequence>
<dbReference type="Proteomes" id="UP000289455">
    <property type="component" value="Unassembled WGS sequence"/>
</dbReference>
<dbReference type="Gene3D" id="3.40.50.1820">
    <property type="entry name" value="alpha/beta hydrolase"/>
    <property type="match status" value="1"/>
</dbReference>
<evidence type="ECO:0000259" key="2">
    <source>
        <dbReference type="Pfam" id="PF00561"/>
    </source>
</evidence>
<proteinExistence type="predicted"/>
<keyword evidence="4" id="KW-1185">Reference proteome</keyword>
<dbReference type="PANTHER" id="PTHR43798">
    <property type="entry name" value="MONOACYLGLYCEROL LIPASE"/>
    <property type="match status" value="1"/>
</dbReference>
<dbReference type="GO" id="GO:0016787">
    <property type="term" value="F:hydrolase activity"/>
    <property type="evidence" value="ECO:0007669"/>
    <property type="project" value="UniProtKB-KW"/>
</dbReference>
<dbReference type="PANTHER" id="PTHR43798:SF31">
    <property type="entry name" value="AB HYDROLASE SUPERFAMILY PROTEIN YCLE"/>
    <property type="match status" value="1"/>
</dbReference>
<gene>
    <name evidence="3" type="ORF">ESB04_06815</name>
</gene>
<dbReference type="OrthoDB" id="252464at2"/>
<reference evidence="3 4" key="1">
    <citation type="submission" date="2019-01" db="EMBL/GenBank/DDBJ databases">
        <title>Cytophagaceae bacterium strain CAR-16.</title>
        <authorList>
            <person name="Chen W.-M."/>
        </authorList>
    </citation>
    <scope>NUCLEOTIDE SEQUENCE [LARGE SCALE GENOMIC DNA]</scope>
    <source>
        <strain evidence="3 4">CAR-16</strain>
    </source>
</reference>
<evidence type="ECO:0000313" key="3">
    <source>
        <dbReference type="EMBL" id="RXK49877.1"/>
    </source>
</evidence>
<accession>A0A4Q1C0J7</accession>
<evidence type="ECO:0000313" key="4">
    <source>
        <dbReference type="Proteomes" id="UP000289455"/>
    </source>
</evidence>
<dbReference type="InterPro" id="IPR029058">
    <property type="entry name" value="AB_hydrolase_fold"/>
</dbReference>
<dbReference type="PRINTS" id="PR00111">
    <property type="entry name" value="ABHYDROLASE"/>
</dbReference>
<organism evidence="3 4">
    <name type="scientific">Aquirufa rosea</name>
    <dbReference type="NCBI Taxonomy" id="2509241"/>
    <lineage>
        <taxon>Bacteria</taxon>
        <taxon>Pseudomonadati</taxon>
        <taxon>Bacteroidota</taxon>
        <taxon>Cytophagia</taxon>
        <taxon>Cytophagales</taxon>
        <taxon>Flectobacillaceae</taxon>
        <taxon>Aquirufa</taxon>
    </lineage>
</organism>
<dbReference type="GO" id="GO:0016020">
    <property type="term" value="C:membrane"/>
    <property type="evidence" value="ECO:0007669"/>
    <property type="project" value="TreeGrafter"/>
</dbReference>
<dbReference type="AlphaFoldDB" id="A0A4Q1C0J7"/>
<evidence type="ECO:0000256" key="1">
    <source>
        <dbReference type="ARBA" id="ARBA00022801"/>
    </source>
</evidence>
<dbReference type="RefSeq" id="WP_129026974.1">
    <property type="nucleotide sequence ID" value="NZ_SDHY01000003.1"/>
</dbReference>
<keyword evidence="1 3" id="KW-0378">Hydrolase</keyword>
<dbReference type="EMBL" id="SDHY01000003">
    <property type="protein sequence ID" value="RXK49877.1"/>
    <property type="molecule type" value="Genomic_DNA"/>
</dbReference>
<feature type="domain" description="AB hydrolase-1" evidence="2">
    <location>
        <begin position="4"/>
        <end position="223"/>
    </location>
</feature>
<name>A0A4Q1C0J7_9BACT</name>
<dbReference type="Pfam" id="PF00561">
    <property type="entry name" value="Abhydrolase_1"/>
    <property type="match status" value="1"/>
</dbReference>
<dbReference type="InterPro" id="IPR050266">
    <property type="entry name" value="AB_hydrolase_sf"/>
</dbReference>
<dbReference type="SUPFAM" id="SSF53474">
    <property type="entry name" value="alpha/beta-Hydrolases"/>
    <property type="match status" value="1"/>
</dbReference>